<name>A0A8J4U6J1_CLAMG</name>
<protein>
    <submittedName>
        <fullName evidence="2">Uncharacterized protein</fullName>
    </submittedName>
</protein>
<evidence type="ECO:0000256" key="1">
    <source>
        <dbReference type="SAM" id="MobiDB-lite"/>
    </source>
</evidence>
<dbReference type="Proteomes" id="UP000727407">
    <property type="component" value="Unassembled WGS sequence"/>
</dbReference>
<reference evidence="2" key="1">
    <citation type="submission" date="2020-07" db="EMBL/GenBank/DDBJ databases">
        <title>Clarias magur genome sequencing, assembly and annotation.</title>
        <authorList>
            <person name="Kushwaha B."/>
            <person name="Kumar R."/>
            <person name="Das P."/>
            <person name="Joshi C.G."/>
            <person name="Kumar D."/>
            <person name="Nagpure N.S."/>
            <person name="Pandey M."/>
            <person name="Agarwal S."/>
            <person name="Srivastava S."/>
            <person name="Singh M."/>
            <person name="Sahoo L."/>
            <person name="Jayasankar P."/>
            <person name="Meher P.K."/>
            <person name="Koringa P.G."/>
            <person name="Iquebal M.A."/>
            <person name="Das S.P."/>
            <person name="Bit A."/>
            <person name="Patnaik S."/>
            <person name="Patel N."/>
            <person name="Shah T.M."/>
            <person name="Hinsu A."/>
            <person name="Jena J.K."/>
        </authorList>
    </citation>
    <scope>NUCLEOTIDE SEQUENCE</scope>
    <source>
        <strain evidence="2">CIFAMagur01</strain>
        <tissue evidence="2">Testis</tissue>
    </source>
</reference>
<organism evidence="2 3">
    <name type="scientific">Clarias magur</name>
    <name type="common">Asian catfish</name>
    <name type="synonym">Macropteronotus magur</name>
    <dbReference type="NCBI Taxonomy" id="1594786"/>
    <lineage>
        <taxon>Eukaryota</taxon>
        <taxon>Metazoa</taxon>
        <taxon>Chordata</taxon>
        <taxon>Craniata</taxon>
        <taxon>Vertebrata</taxon>
        <taxon>Euteleostomi</taxon>
        <taxon>Actinopterygii</taxon>
        <taxon>Neopterygii</taxon>
        <taxon>Teleostei</taxon>
        <taxon>Ostariophysi</taxon>
        <taxon>Siluriformes</taxon>
        <taxon>Clariidae</taxon>
        <taxon>Clarias</taxon>
    </lineage>
</organism>
<dbReference type="AlphaFoldDB" id="A0A8J4U6J1"/>
<gene>
    <name evidence="2" type="ORF">DAT39_002882</name>
</gene>
<feature type="region of interest" description="Disordered" evidence="1">
    <location>
        <begin position="1"/>
        <end position="53"/>
    </location>
</feature>
<accession>A0A8J4U6J1</accession>
<sequence>MSPPSPPLPSLRKNPSPTLQPPSPMQSLHIIKKTPCGGPLKVLRSEGVWPPND</sequence>
<comment type="caution">
    <text evidence="2">The sequence shown here is derived from an EMBL/GenBank/DDBJ whole genome shotgun (WGS) entry which is preliminary data.</text>
</comment>
<evidence type="ECO:0000313" key="3">
    <source>
        <dbReference type="Proteomes" id="UP000727407"/>
    </source>
</evidence>
<dbReference type="EMBL" id="QNUK01000022">
    <property type="protein sequence ID" value="KAF5907465.1"/>
    <property type="molecule type" value="Genomic_DNA"/>
</dbReference>
<keyword evidence="3" id="KW-1185">Reference proteome</keyword>
<proteinExistence type="predicted"/>
<evidence type="ECO:0000313" key="2">
    <source>
        <dbReference type="EMBL" id="KAF5907465.1"/>
    </source>
</evidence>